<gene>
    <name evidence="3" type="ORF">PCOR1329_LOCUS81247</name>
</gene>
<evidence type="ECO:0000259" key="2">
    <source>
        <dbReference type="PROSITE" id="PS50878"/>
    </source>
</evidence>
<evidence type="ECO:0000313" key="4">
    <source>
        <dbReference type="Proteomes" id="UP001189429"/>
    </source>
</evidence>
<accession>A0ABN9XZI2</accession>
<dbReference type="Proteomes" id="UP001189429">
    <property type="component" value="Unassembled WGS sequence"/>
</dbReference>
<dbReference type="SUPFAM" id="SSF56219">
    <property type="entry name" value="DNase I-like"/>
    <property type="match status" value="1"/>
</dbReference>
<dbReference type="InterPro" id="IPR005135">
    <property type="entry name" value="Endo/exonuclease/phosphatase"/>
</dbReference>
<evidence type="ECO:0000313" key="3">
    <source>
        <dbReference type="EMBL" id="CAK0905566.1"/>
    </source>
</evidence>
<dbReference type="InterPro" id="IPR000477">
    <property type="entry name" value="RT_dom"/>
</dbReference>
<dbReference type="Gene3D" id="3.60.10.10">
    <property type="entry name" value="Endonuclease/exonuclease/phosphatase"/>
    <property type="match status" value="1"/>
</dbReference>
<comment type="caution">
    <text evidence="3">The sequence shown here is derived from an EMBL/GenBank/DDBJ whole genome shotgun (WGS) entry which is preliminary data.</text>
</comment>
<keyword evidence="4" id="KW-1185">Reference proteome</keyword>
<dbReference type="Pfam" id="PF00078">
    <property type="entry name" value="RVT_1"/>
    <property type="match status" value="1"/>
</dbReference>
<organism evidence="3 4">
    <name type="scientific">Prorocentrum cordatum</name>
    <dbReference type="NCBI Taxonomy" id="2364126"/>
    <lineage>
        <taxon>Eukaryota</taxon>
        <taxon>Sar</taxon>
        <taxon>Alveolata</taxon>
        <taxon>Dinophyceae</taxon>
        <taxon>Prorocentrales</taxon>
        <taxon>Prorocentraceae</taxon>
        <taxon>Prorocentrum</taxon>
    </lineage>
</organism>
<feature type="non-terminal residue" evidence="3">
    <location>
        <position position="1594"/>
    </location>
</feature>
<dbReference type="PANTHER" id="PTHR19446">
    <property type="entry name" value="REVERSE TRANSCRIPTASES"/>
    <property type="match status" value="1"/>
</dbReference>
<dbReference type="CDD" id="cd01650">
    <property type="entry name" value="RT_nLTR_like"/>
    <property type="match status" value="1"/>
</dbReference>
<reference evidence="3" key="1">
    <citation type="submission" date="2023-10" db="EMBL/GenBank/DDBJ databases">
        <authorList>
            <person name="Chen Y."/>
            <person name="Shah S."/>
            <person name="Dougan E. K."/>
            <person name="Thang M."/>
            <person name="Chan C."/>
        </authorList>
    </citation>
    <scope>NUCLEOTIDE SEQUENCE [LARGE SCALE GENOMIC DNA]</scope>
</reference>
<feature type="domain" description="Reverse transcriptase" evidence="2">
    <location>
        <begin position="1246"/>
        <end position="1523"/>
    </location>
</feature>
<proteinExistence type="predicted"/>
<protein>
    <recommendedName>
        <fullName evidence="2">Reverse transcriptase domain-containing protein</fullName>
    </recommendedName>
</protein>
<dbReference type="SUPFAM" id="SSF56672">
    <property type="entry name" value="DNA/RNA polymerases"/>
    <property type="match status" value="1"/>
</dbReference>
<dbReference type="PROSITE" id="PS50878">
    <property type="entry name" value="RT_POL"/>
    <property type="match status" value="1"/>
</dbReference>
<feature type="region of interest" description="Disordered" evidence="1">
    <location>
        <begin position="1136"/>
        <end position="1188"/>
    </location>
</feature>
<sequence>MQLQELLEQEILHNSDIIQAARAVNSNLPAATLDGLASAQDDTIVDEVKAYLAAMGFALGSPSPFGVLGFSELDGPDIDETRLQGRRSWAEKFIQHWATPNTRGACNQLFESINIACEKCLLDLKDVQAKRRLIKGVAKNVDHWRELSPDGLTSITAFCPPGSTGTPLVATQFSNVFRQDLDLFTNVVSVQDTRRLHCQLNSQVGAIKSALSCISQPLVTWAPEPASQAIRVAGAFRELHALETGPSSLTLLIPIDSYPGCTTAQNITDLWHHPLQGPRWQELMRETVFLNPPMLMIVAGKHAPLHVRKGLAIITLGTRLAALPPRIWQWKDTIFEHSTFQTIWIDIPHEFRWQVYGQIDDLRLPGRVATDRPRPSLGNRSEEPRSVIKVHFDDRMGSALIQEVVVIWLRKTLSGYRAVVGLQSTISLPGAKMLDITSPSACYTLGHLVKSCITVSPKLAVVETTRPNRDWSEHMTRAWEQDPTKAALQLRLRDSDPSRSKKCAEVQATTEQLAAARARQGHQPVEPDSNKPETLRATLDLQVPVEAQLDSWLGSLMNHISLASAVPLTRQAAPEGMDLGTWQVINNFEGGWTGKILIQCRTKLELYKLHHATHQKGIRIQGHDTSINIHSNYVDIGDYMGGDAGALIASKANRQTPKCNHMAKLMASHDFGVFVETHGTTSKEAAFSLPPGCDAHWSHFSGSRAGVGIVLQKSFLAKFATFQPGDFFELEPGRVARLRLRGPDGNLDIWAIYLCTGEGHAQDLRARDRSHALLAQHVALPTSTLSIVAGDWNYVTSPKDRWCCAGKCWSGAKDEQEAARTEEIAFRPYRLHELSQEEQGHTYFSTIATSRIDRVYTNHHPSEQLDYKFGCSALSRVRGLSSHAPLSFFRVRPGGVKKKPHSVDKAAGDDDSDAGTSQRKHPNITTGTINHPDWPRRVAAELHYISTTPQDFDNSVRRSILVKRAMHTVSDNMVKEGLYATATSNDDKLRCALSFVRAAQDVNLPKMYRKYLEYPYIGTLVDPRDPNACFAVGFHALQDHVVALARQDITDEQRDLQQHAEEGCNDYRKTTRKRNILSRLKRLMPGTCTSIGAIETSAGDYATDPASIAKELGAHWARTFKKKPINHHLLTDWLQDVHSRTRSPRPPGAPRRSQSDPRQEGALHSSGPHGRARQERPPLPTDARHWRIRRKDVEKAVRYSGNSAPGPDGIPFKAWRALGPLGVSILHGVAQSLERPQGAEELHAAYFDEPDTHAHHYNESILVCLAKKSTGVTPEGVKSYTPANTRPLNIVNADNRLVASAARNRWEEHLAKWILPRQQGFLQGRSILSNLLDVDSASMITSLTHENGACLLMDFASAFPSISQEFMFSTLSAIGLPGGAMNLLRALYSESYCYVRHGSIEAAGFPLEAGVRQGCPLSPLLYATVAEVLMDRIETDCPNTLVRAYADDAALVLLDYWLEAPRLQRISEDFGAISGLHLNLHKCIAIPLGIGTLEDFKVKREERLPEWSDMPLAECGKYLGFLVGPGKGERSWDEPGKKYTQRCRDWGDQGMGLQYHTVAYNTFAVSTLGYIGQLEQVPAGILKLEEDGLKITHK</sequence>
<name>A0ABN9XZI2_9DINO</name>
<feature type="region of interest" description="Disordered" evidence="1">
    <location>
        <begin position="895"/>
        <end position="932"/>
    </location>
</feature>
<evidence type="ECO:0000256" key="1">
    <source>
        <dbReference type="SAM" id="MobiDB-lite"/>
    </source>
</evidence>
<dbReference type="Pfam" id="PF03372">
    <property type="entry name" value="Exo_endo_phos"/>
    <property type="match status" value="1"/>
</dbReference>
<dbReference type="EMBL" id="CAUYUJ010021583">
    <property type="protein sequence ID" value="CAK0905566.1"/>
    <property type="molecule type" value="Genomic_DNA"/>
</dbReference>
<dbReference type="InterPro" id="IPR036691">
    <property type="entry name" value="Endo/exonu/phosph_ase_sf"/>
</dbReference>
<dbReference type="InterPro" id="IPR043502">
    <property type="entry name" value="DNA/RNA_pol_sf"/>
</dbReference>